<reference evidence="9 10" key="1">
    <citation type="submission" date="2016-10" db="EMBL/GenBank/DDBJ databases">
        <title>The genome of Paramicrosporidium saccamoebae is the missing link in understanding Cryptomycota and Microsporidia evolution.</title>
        <authorList>
            <person name="Quandt C.A."/>
            <person name="Beaudet D."/>
            <person name="Corsaro D."/>
            <person name="Michel R."/>
            <person name="Corradi N."/>
            <person name="James T."/>
        </authorList>
    </citation>
    <scope>NUCLEOTIDE SEQUENCE [LARGE SCALE GENOMIC DNA]</scope>
    <source>
        <strain evidence="9 10">KSL3</strain>
    </source>
</reference>
<dbReference type="Pfam" id="PF13499">
    <property type="entry name" value="EF-hand_7"/>
    <property type="match status" value="1"/>
</dbReference>
<evidence type="ECO:0000256" key="7">
    <source>
        <dbReference type="ARBA" id="ARBA00032848"/>
    </source>
</evidence>
<evidence type="ECO:0000313" key="10">
    <source>
        <dbReference type="Proteomes" id="UP000240830"/>
    </source>
</evidence>
<dbReference type="STRING" id="1246581.A0A2H9TJM0"/>
<evidence type="ECO:0000313" key="9">
    <source>
        <dbReference type="EMBL" id="PJF17840.1"/>
    </source>
</evidence>
<evidence type="ECO:0000256" key="5">
    <source>
        <dbReference type="ARBA" id="ARBA00023832"/>
    </source>
</evidence>
<comment type="caution">
    <text evidence="9">The sequence shown here is derived from an EMBL/GenBank/DDBJ whole genome shotgun (WGS) entry which is preliminary data.</text>
</comment>
<dbReference type="EMBL" id="MTSL01000157">
    <property type="protein sequence ID" value="PJF17840.1"/>
    <property type="molecule type" value="Genomic_DNA"/>
</dbReference>
<dbReference type="CDD" id="cd00051">
    <property type="entry name" value="EFh"/>
    <property type="match status" value="1"/>
</dbReference>
<comment type="similarity">
    <text evidence="3">Belongs to the calcineurin regulatory subunit family.</text>
</comment>
<feature type="domain" description="EF-hand" evidence="8">
    <location>
        <begin position="15"/>
        <end position="50"/>
    </location>
</feature>
<name>A0A2H9TJM0_9FUNG</name>
<evidence type="ECO:0000256" key="4">
    <source>
        <dbReference type="ARBA" id="ARBA00023792"/>
    </source>
</evidence>
<comment type="subunit">
    <text evidence="4">Composed of a catalytic subunit (A) and a regulatory subunit (B).</text>
</comment>
<evidence type="ECO:0000256" key="2">
    <source>
        <dbReference type="ARBA" id="ARBA00022737"/>
    </source>
</evidence>
<dbReference type="OrthoDB" id="191686at2759"/>
<dbReference type="InterPro" id="IPR002048">
    <property type="entry name" value="EF_hand_dom"/>
</dbReference>
<accession>A0A2H9TJM0</accession>
<organism evidence="9 10">
    <name type="scientific">Paramicrosporidium saccamoebae</name>
    <dbReference type="NCBI Taxonomy" id="1246581"/>
    <lineage>
        <taxon>Eukaryota</taxon>
        <taxon>Fungi</taxon>
        <taxon>Fungi incertae sedis</taxon>
        <taxon>Cryptomycota</taxon>
        <taxon>Cryptomycota incertae sedis</taxon>
        <taxon>Paramicrosporidium</taxon>
    </lineage>
</organism>
<dbReference type="GO" id="GO:0005509">
    <property type="term" value="F:calcium ion binding"/>
    <property type="evidence" value="ECO:0007669"/>
    <property type="project" value="InterPro"/>
</dbReference>
<keyword evidence="2" id="KW-0677">Repeat</keyword>
<dbReference type="SMART" id="SM00054">
    <property type="entry name" value="EFh"/>
    <property type="match status" value="2"/>
</dbReference>
<protein>
    <recommendedName>
        <fullName evidence="5">Calcineurin subunit B</fullName>
    </recommendedName>
    <alternativeName>
        <fullName evidence="6">Calcineurin regulatory subunit</fullName>
    </alternativeName>
    <alternativeName>
        <fullName evidence="7">Protein phosphatase 2B regulatory subunit</fullName>
    </alternativeName>
</protein>
<gene>
    <name evidence="9" type="ORF">PSACC_02358</name>
</gene>
<evidence type="ECO:0000256" key="6">
    <source>
        <dbReference type="ARBA" id="ARBA00031295"/>
    </source>
</evidence>
<dbReference type="AlphaFoldDB" id="A0A2H9TJM0"/>
<dbReference type="InterPro" id="IPR011992">
    <property type="entry name" value="EF-hand-dom_pair"/>
</dbReference>
<evidence type="ECO:0000256" key="1">
    <source>
        <dbReference type="ARBA" id="ARBA00022723"/>
    </source>
</evidence>
<dbReference type="PRINTS" id="PR00450">
    <property type="entry name" value="RECOVERIN"/>
</dbReference>
<feature type="domain" description="EF-hand" evidence="8">
    <location>
        <begin position="56"/>
        <end position="91"/>
    </location>
</feature>
<sequence length="98" mass="11050">MGTASSSLASEDIAQLQQCTYFAFRVYNLSGNGFITKEELLEVLRLMAGHNLEEDELVAIVEQTFRDADLNRDSLIDFDEFSSAMVRSDSIRNMSITF</sequence>
<dbReference type="Gene3D" id="1.10.238.10">
    <property type="entry name" value="EF-hand"/>
    <property type="match status" value="1"/>
</dbReference>
<dbReference type="PROSITE" id="PS50222">
    <property type="entry name" value="EF_HAND_2"/>
    <property type="match status" value="2"/>
</dbReference>
<keyword evidence="1" id="KW-0479">Metal-binding</keyword>
<dbReference type="Proteomes" id="UP000240830">
    <property type="component" value="Unassembled WGS sequence"/>
</dbReference>
<dbReference type="PANTHER" id="PTHR45942">
    <property type="entry name" value="PROTEIN PHOSPATASE 3 REGULATORY SUBUNIT B ALPHA ISOFORM TYPE 1"/>
    <property type="match status" value="1"/>
</dbReference>
<evidence type="ECO:0000259" key="8">
    <source>
        <dbReference type="PROSITE" id="PS50222"/>
    </source>
</evidence>
<dbReference type="SUPFAM" id="SSF47473">
    <property type="entry name" value="EF-hand"/>
    <property type="match status" value="1"/>
</dbReference>
<evidence type="ECO:0000256" key="3">
    <source>
        <dbReference type="ARBA" id="ARBA00023774"/>
    </source>
</evidence>
<keyword evidence="10" id="KW-1185">Reference proteome</keyword>
<proteinExistence type="inferred from homology"/>